<evidence type="ECO:0000256" key="3">
    <source>
        <dbReference type="ARBA" id="ARBA00022723"/>
    </source>
</evidence>
<keyword evidence="4" id="KW-0408">Iron</keyword>
<feature type="domain" description="B12-binding" evidence="6">
    <location>
        <begin position="20"/>
        <end position="152"/>
    </location>
</feature>
<proteinExistence type="predicted"/>
<dbReference type="GO" id="GO:0051539">
    <property type="term" value="F:4 iron, 4 sulfur cluster binding"/>
    <property type="evidence" value="ECO:0007669"/>
    <property type="project" value="UniProtKB-KW"/>
</dbReference>
<evidence type="ECO:0000259" key="7">
    <source>
        <dbReference type="PROSITE" id="PS51918"/>
    </source>
</evidence>
<dbReference type="Pfam" id="PF04055">
    <property type="entry name" value="Radical_SAM"/>
    <property type="match status" value="1"/>
</dbReference>
<dbReference type="GO" id="GO:0031419">
    <property type="term" value="F:cobalamin binding"/>
    <property type="evidence" value="ECO:0007669"/>
    <property type="project" value="InterPro"/>
</dbReference>
<dbReference type="InterPro" id="IPR058240">
    <property type="entry name" value="rSAM_sf"/>
</dbReference>
<dbReference type="Pfam" id="PF02310">
    <property type="entry name" value="B12-binding"/>
    <property type="match status" value="1"/>
</dbReference>
<dbReference type="PANTHER" id="PTHR43409">
    <property type="entry name" value="ANAEROBIC MAGNESIUM-PROTOPORPHYRIN IX MONOMETHYL ESTER CYCLASE-RELATED"/>
    <property type="match status" value="1"/>
</dbReference>
<keyword evidence="5" id="KW-0411">Iron-sulfur</keyword>
<dbReference type="AlphaFoldDB" id="A0A0F9DMJ5"/>
<comment type="cofactor">
    <cofactor evidence="1">
        <name>[4Fe-4S] cluster</name>
        <dbReference type="ChEBI" id="CHEBI:49883"/>
    </cofactor>
</comment>
<protein>
    <submittedName>
        <fullName evidence="8">Uncharacterized protein</fullName>
    </submittedName>
</protein>
<dbReference type="InterPro" id="IPR034466">
    <property type="entry name" value="Methyltransferase_Class_B"/>
</dbReference>
<dbReference type="SFLD" id="SFLDG01123">
    <property type="entry name" value="methyltransferase_(Class_B)"/>
    <property type="match status" value="1"/>
</dbReference>
<dbReference type="InterPro" id="IPR007197">
    <property type="entry name" value="rSAM"/>
</dbReference>
<feature type="domain" description="Radical SAM core" evidence="7">
    <location>
        <begin position="197"/>
        <end position="415"/>
    </location>
</feature>
<evidence type="ECO:0000256" key="1">
    <source>
        <dbReference type="ARBA" id="ARBA00001966"/>
    </source>
</evidence>
<dbReference type="EMBL" id="LAZR01028347">
    <property type="protein sequence ID" value="KKL62894.1"/>
    <property type="molecule type" value="Genomic_DNA"/>
</dbReference>
<dbReference type="PANTHER" id="PTHR43409:SF16">
    <property type="entry name" value="SLR0320 PROTEIN"/>
    <property type="match status" value="1"/>
</dbReference>
<dbReference type="InterPro" id="IPR006638">
    <property type="entry name" value="Elp3/MiaA/NifB-like_rSAM"/>
</dbReference>
<dbReference type="SFLD" id="SFLDG01082">
    <property type="entry name" value="B12-binding_domain_containing"/>
    <property type="match status" value="1"/>
</dbReference>
<evidence type="ECO:0000256" key="2">
    <source>
        <dbReference type="ARBA" id="ARBA00022691"/>
    </source>
</evidence>
<reference evidence="8" key="1">
    <citation type="journal article" date="2015" name="Nature">
        <title>Complex archaea that bridge the gap between prokaryotes and eukaryotes.</title>
        <authorList>
            <person name="Spang A."/>
            <person name="Saw J.H."/>
            <person name="Jorgensen S.L."/>
            <person name="Zaremba-Niedzwiedzka K."/>
            <person name="Martijn J."/>
            <person name="Lind A.E."/>
            <person name="van Eijk R."/>
            <person name="Schleper C."/>
            <person name="Guy L."/>
            <person name="Ettema T.J."/>
        </authorList>
    </citation>
    <scope>NUCLEOTIDE SEQUENCE</scope>
</reference>
<dbReference type="SUPFAM" id="SSF102114">
    <property type="entry name" value="Radical SAM enzymes"/>
    <property type="match status" value="1"/>
</dbReference>
<evidence type="ECO:0000256" key="5">
    <source>
        <dbReference type="ARBA" id="ARBA00023014"/>
    </source>
</evidence>
<dbReference type="PROSITE" id="PS51918">
    <property type="entry name" value="RADICAL_SAM"/>
    <property type="match status" value="1"/>
</dbReference>
<keyword evidence="3" id="KW-0479">Metal-binding</keyword>
<dbReference type="Gene3D" id="3.40.50.280">
    <property type="entry name" value="Cobalamin-binding domain"/>
    <property type="match status" value="1"/>
</dbReference>
<dbReference type="CDD" id="cd01335">
    <property type="entry name" value="Radical_SAM"/>
    <property type="match status" value="1"/>
</dbReference>
<sequence length="468" mass="53709">MNILILNPPAYQGVKFIREGRCEQRLSSFQFVMVPISLPLIAGLLGANGHEVKIIDTTVEDYSLNRLEKKIKEFDPKLIIVNFSTTTFYGDIETVKFVKGLNNAHLTAIGTHVTSLPQETLEQSLLDSVIRGEPEKIGLDLAEALEAKEALENVKGLSFKNGEKIVHNSARPFIKDLDELPFPARDLLKNDRYIMPISNKPYTLVVSSRGCTHNCIYCTAKQYYGKELRLRSAKNVVDEVEEVVDKFEIKNITMWSDTFTLDRDFVVAVSNEILKRNLNFNWMANSRVDRVDYDLLKLMKESGCSMLSFGVESGVQQILNNVKKGATLEHAEQAFDLCRELGIETIAHFIFGLPDDNMKTMYATRQLVKQLQCDWVNFYCAMAYPGSQLYKDTPKEDLPDKWEDYDQYSPNMKPLPTKHLTSNQVLEYRDMSFKGYFSDKHYLKRIENKFGEQAVNQIQEMLEWSPRN</sequence>
<gene>
    <name evidence="8" type="ORF">LCGC14_2180580</name>
</gene>
<dbReference type="CDD" id="cd02068">
    <property type="entry name" value="radical_SAM_B12_BD"/>
    <property type="match status" value="1"/>
</dbReference>
<name>A0A0F9DMJ5_9ZZZZ</name>
<organism evidence="8">
    <name type="scientific">marine sediment metagenome</name>
    <dbReference type="NCBI Taxonomy" id="412755"/>
    <lineage>
        <taxon>unclassified sequences</taxon>
        <taxon>metagenomes</taxon>
        <taxon>ecological metagenomes</taxon>
    </lineage>
</organism>
<dbReference type="SMART" id="SM00729">
    <property type="entry name" value="Elp3"/>
    <property type="match status" value="1"/>
</dbReference>
<keyword evidence="2" id="KW-0949">S-adenosyl-L-methionine</keyword>
<evidence type="ECO:0000259" key="6">
    <source>
        <dbReference type="PROSITE" id="PS51332"/>
    </source>
</evidence>
<dbReference type="GO" id="GO:0046872">
    <property type="term" value="F:metal ion binding"/>
    <property type="evidence" value="ECO:0007669"/>
    <property type="project" value="UniProtKB-KW"/>
</dbReference>
<dbReference type="InterPro" id="IPR006158">
    <property type="entry name" value="Cobalamin-bd"/>
</dbReference>
<evidence type="ECO:0000256" key="4">
    <source>
        <dbReference type="ARBA" id="ARBA00023004"/>
    </source>
</evidence>
<dbReference type="GO" id="GO:0003824">
    <property type="term" value="F:catalytic activity"/>
    <property type="evidence" value="ECO:0007669"/>
    <property type="project" value="InterPro"/>
</dbReference>
<accession>A0A0F9DMJ5</accession>
<dbReference type="PROSITE" id="PS51332">
    <property type="entry name" value="B12_BINDING"/>
    <property type="match status" value="1"/>
</dbReference>
<comment type="caution">
    <text evidence="8">The sequence shown here is derived from an EMBL/GenBank/DDBJ whole genome shotgun (WGS) entry which is preliminary data.</text>
</comment>
<dbReference type="SFLD" id="SFLDS00029">
    <property type="entry name" value="Radical_SAM"/>
    <property type="match status" value="1"/>
</dbReference>
<dbReference type="InterPro" id="IPR051198">
    <property type="entry name" value="BchE-like"/>
</dbReference>
<dbReference type="Gene3D" id="3.80.30.20">
    <property type="entry name" value="tm_1862 like domain"/>
    <property type="match status" value="1"/>
</dbReference>
<evidence type="ECO:0000313" key="8">
    <source>
        <dbReference type="EMBL" id="KKL62894.1"/>
    </source>
</evidence>
<dbReference type="InterPro" id="IPR023404">
    <property type="entry name" value="rSAM_horseshoe"/>
</dbReference>
<dbReference type="GO" id="GO:0005829">
    <property type="term" value="C:cytosol"/>
    <property type="evidence" value="ECO:0007669"/>
    <property type="project" value="TreeGrafter"/>
</dbReference>